<evidence type="ECO:0000313" key="4">
    <source>
        <dbReference type="Proteomes" id="UP000248553"/>
    </source>
</evidence>
<protein>
    <submittedName>
        <fullName evidence="3">Response regulator</fullName>
    </submittedName>
</protein>
<dbReference type="RefSeq" id="WP_111476753.1">
    <property type="nucleotide sequence ID" value="NZ_QHKM01000001.1"/>
</dbReference>
<accession>A0A328BSE1</accession>
<reference evidence="4" key="1">
    <citation type="submission" date="2018-05" db="EMBL/GenBank/DDBJ databases">
        <authorList>
            <person name="Nie L."/>
        </authorList>
    </citation>
    <scope>NUCLEOTIDE SEQUENCE [LARGE SCALE GENOMIC DNA]</scope>
    <source>
        <strain evidence="4">NL</strain>
    </source>
</reference>
<keyword evidence="4" id="KW-1185">Reference proteome</keyword>
<dbReference type="InterPro" id="IPR011006">
    <property type="entry name" value="CheY-like_superfamily"/>
</dbReference>
<keyword evidence="1" id="KW-0597">Phosphoprotein</keyword>
<feature type="modified residue" description="4-aspartylphosphate" evidence="1">
    <location>
        <position position="64"/>
    </location>
</feature>
<dbReference type="InterPro" id="IPR052893">
    <property type="entry name" value="TCS_response_regulator"/>
</dbReference>
<dbReference type="SMART" id="SM00448">
    <property type="entry name" value="REC"/>
    <property type="match status" value="1"/>
</dbReference>
<dbReference type="EMBL" id="QHKM01000001">
    <property type="protein sequence ID" value="RAK70017.1"/>
    <property type="molecule type" value="Genomic_DNA"/>
</dbReference>
<dbReference type="PANTHER" id="PTHR44520">
    <property type="entry name" value="RESPONSE REGULATOR RCP1-RELATED"/>
    <property type="match status" value="1"/>
</dbReference>
<dbReference type="Proteomes" id="UP000248553">
    <property type="component" value="Unassembled WGS sequence"/>
</dbReference>
<dbReference type="Gene3D" id="3.40.50.2300">
    <property type="match status" value="1"/>
</dbReference>
<dbReference type="PANTHER" id="PTHR44520:SF2">
    <property type="entry name" value="RESPONSE REGULATOR RCP1"/>
    <property type="match status" value="1"/>
</dbReference>
<dbReference type="InterPro" id="IPR001789">
    <property type="entry name" value="Sig_transdc_resp-reg_receiver"/>
</dbReference>
<evidence type="ECO:0000259" key="2">
    <source>
        <dbReference type="PROSITE" id="PS50110"/>
    </source>
</evidence>
<dbReference type="OrthoDB" id="1524091at2"/>
<dbReference type="Pfam" id="PF00072">
    <property type="entry name" value="Response_reg"/>
    <property type="match status" value="1"/>
</dbReference>
<sequence length="140" mass="15959">MPLPPCILLVDDDQTTNYLNRLLLKRLAVADELLTAQNGLEALQMLQAHHQRPELNEPVLVFLDVKMPVMDGFEFLQAYEQLPAAHKAETVIVMLTTSLHPQDVERMQQLKIAGFLNKPLTKEKVDGVLLQHFQHEMPVE</sequence>
<name>A0A328BSE1_9BACT</name>
<organism evidence="3 4">
    <name type="scientific">Hymenobacter edaphi</name>
    <dbReference type="NCBI Taxonomy" id="2211146"/>
    <lineage>
        <taxon>Bacteria</taxon>
        <taxon>Pseudomonadati</taxon>
        <taxon>Bacteroidota</taxon>
        <taxon>Cytophagia</taxon>
        <taxon>Cytophagales</taxon>
        <taxon>Hymenobacteraceae</taxon>
        <taxon>Hymenobacter</taxon>
    </lineage>
</organism>
<dbReference type="PROSITE" id="PS50110">
    <property type="entry name" value="RESPONSE_REGULATORY"/>
    <property type="match status" value="1"/>
</dbReference>
<dbReference type="SUPFAM" id="SSF52172">
    <property type="entry name" value="CheY-like"/>
    <property type="match status" value="1"/>
</dbReference>
<evidence type="ECO:0000256" key="1">
    <source>
        <dbReference type="PROSITE-ProRule" id="PRU00169"/>
    </source>
</evidence>
<feature type="domain" description="Response regulatory" evidence="2">
    <location>
        <begin position="6"/>
        <end position="133"/>
    </location>
</feature>
<comment type="caution">
    <text evidence="3">The sequence shown here is derived from an EMBL/GenBank/DDBJ whole genome shotgun (WGS) entry which is preliminary data.</text>
</comment>
<gene>
    <name evidence="3" type="ORF">DLM85_03960</name>
</gene>
<proteinExistence type="predicted"/>
<evidence type="ECO:0000313" key="3">
    <source>
        <dbReference type="EMBL" id="RAK70017.1"/>
    </source>
</evidence>
<dbReference type="GO" id="GO:0000160">
    <property type="term" value="P:phosphorelay signal transduction system"/>
    <property type="evidence" value="ECO:0007669"/>
    <property type="project" value="InterPro"/>
</dbReference>
<dbReference type="AlphaFoldDB" id="A0A328BSE1"/>